<keyword evidence="13" id="KW-1185">Reference proteome</keyword>
<dbReference type="InterPro" id="IPR017972">
    <property type="entry name" value="Cyt_P450_CS"/>
</dbReference>
<protein>
    <recommendedName>
        <fullName evidence="14">Pisatin demethylase</fullName>
    </recommendedName>
</protein>
<keyword evidence="5 9" id="KW-0479">Metal-binding</keyword>
<accession>A0A225BC27</accession>
<dbReference type="InterPro" id="IPR002403">
    <property type="entry name" value="Cyt_P450_E_grp-IV"/>
</dbReference>
<dbReference type="PANTHER" id="PTHR24305">
    <property type="entry name" value="CYTOCHROME P450"/>
    <property type="match status" value="1"/>
</dbReference>
<dbReference type="Proteomes" id="UP000214365">
    <property type="component" value="Unassembled WGS sequence"/>
</dbReference>
<gene>
    <name evidence="12" type="ORF">UA08_00991</name>
</gene>
<feature type="binding site" description="axial binding residue" evidence="9">
    <location>
        <position position="450"/>
    </location>
    <ligand>
        <name>heme</name>
        <dbReference type="ChEBI" id="CHEBI:30413"/>
    </ligand>
    <ligandPart>
        <name>Fe</name>
        <dbReference type="ChEBI" id="CHEBI:18248"/>
    </ligandPart>
</feature>
<dbReference type="Gene3D" id="1.10.630.10">
    <property type="entry name" value="Cytochrome P450"/>
    <property type="match status" value="1"/>
</dbReference>
<dbReference type="PRINTS" id="PR00465">
    <property type="entry name" value="EP450IV"/>
</dbReference>
<comment type="cofactor">
    <cofactor evidence="1 9">
        <name>heme</name>
        <dbReference type="ChEBI" id="CHEBI:30413"/>
    </cofactor>
</comment>
<dbReference type="GO" id="GO:0005506">
    <property type="term" value="F:iron ion binding"/>
    <property type="evidence" value="ECO:0007669"/>
    <property type="project" value="InterPro"/>
</dbReference>
<evidence type="ECO:0008006" key="14">
    <source>
        <dbReference type="Google" id="ProtNLM"/>
    </source>
</evidence>
<dbReference type="SUPFAM" id="SSF48264">
    <property type="entry name" value="Cytochrome P450"/>
    <property type="match status" value="1"/>
</dbReference>
<dbReference type="GO" id="GO:0020037">
    <property type="term" value="F:heme binding"/>
    <property type="evidence" value="ECO:0007669"/>
    <property type="project" value="InterPro"/>
</dbReference>
<dbReference type="STRING" id="1441469.A0A225BC27"/>
<comment type="similarity">
    <text evidence="3 10">Belongs to the cytochrome P450 family.</text>
</comment>
<evidence type="ECO:0000256" key="11">
    <source>
        <dbReference type="SAM" id="Phobius"/>
    </source>
</evidence>
<dbReference type="OrthoDB" id="3934656at2759"/>
<dbReference type="GO" id="GO:0004497">
    <property type="term" value="F:monooxygenase activity"/>
    <property type="evidence" value="ECO:0007669"/>
    <property type="project" value="UniProtKB-KW"/>
</dbReference>
<dbReference type="Pfam" id="PF00067">
    <property type="entry name" value="p450"/>
    <property type="match status" value="1"/>
</dbReference>
<evidence type="ECO:0000256" key="4">
    <source>
        <dbReference type="ARBA" id="ARBA00022617"/>
    </source>
</evidence>
<dbReference type="InterPro" id="IPR001128">
    <property type="entry name" value="Cyt_P450"/>
</dbReference>
<reference evidence="12 13" key="1">
    <citation type="submission" date="2015-06" db="EMBL/GenBank/DDBJ databases">
        <title>Talaromyces atroroseus IBT 11181 draft genome.</title>
        <authorList>
            <person name="Rasmussen K.B."/>
            <person name="Rasmussen S."/>
            <person name="Petersen B."/>
            <person name="Sicheritz-Ponten T."/>
            <person name="Mortensen U.H."/>
            <person name="Thrane U."/>
        </authorList>
    </citation>
    <scope>NUCLEOTIDE SEQUENCE [LARGE SCALE GENOMIC DNA]</scope>
    <source>
        <strain evidence="12 13">IBT 11181</strain>
    </source>
</reference>
<name>A0A225BC27_TALAT</name>
<evidence type="ECO:0000256" key="8">
    <source>
        <dbReference type="ARBA" id="ARBA00023033"/>
    </source>
</evidence>
<keyword evidence="4 9" id="KW-0349">Heme</keyword>
<keyword evidence="8 10" id="KW-0503">Monooxygenase</keyword>
<evidence type="ECO:0000256" key="7">
    <source>
        <dbReference type="ARBA" id="ARBA00023004"/>
    </source>
</evidence>
<dbReference type="PANTHER" id="PTHR24305:SF175">
    <property type="entry name" value="CYTOCHROME P450 MONOOXYGENASE PKFB"/>
    <property type="match status" value="1"/>
</dbReference>
<evidence type="ECO:0000256" key="5">
    <source>
        <dbReference type="ARBA" id="ARBA00022723"/>
    </source>
</evidence>
<evidence type="ECO:0000256" key="6">
    <source>
        <dbReference type="ARBA" id="ARBA00023002"/>
    </source>
</evidence>
<comment type="pathway">
    <text evidence="2">Secondary metabolite biosynthesis.</text>
</comment>
<evidence type="ECO:0000256" key="2">
    <source>
        <dbReference type="ARBA" id="ARBA00005179"/>
    </source>
</evidence>
<keyword evidence="11" id="KW-1133">Transmembrane helix</keyword>
<keyword evidence="11" id="KW-0812">Transmembrane</keyword>
<dbReference type="PROSITE" id="PS00086">
    <property type="entry name" value="CYTOCHROME_P450"/>
    <property type="match status" value="1"/>
</dbReference>
<dbReference type="PRINTS" id="PR00385">
    <property type="entry name" value="P450"/>
</dbReference>
<dbReference type="CDD" id="cd11060">
    <property type="entry name" value="CYP57A1-like"/>
    <property type="match status" value="1"/>
</dbReference>
<dbReference type="InterPro" id="IPR036396">
    <property type="entry name" value="Cyt_P450_sf"/>
</dbReference>
<keyword evidence="6 10" id="KW-0560">Oxidoreductase</keyword>
<evidence type="ECO:0000313" key="12">
    <source>
        <dbReference type="EMBL" id="OKL64465.1"/>
    </source>
</evidence>
<dbReference type="EMBL" id="LFMY01000001">
    <property type="protein sequence ID" value="OKL64465.1"/>
    <property type="molecule type" value="Genomic_DNA"/>
</dbReference>
<dbReference type="AlphaFoldDB" id="A0A225BC27"/>
<dbReference type="GeneID" id="31000746"/>
<organism evidence="12 13">
    <name type="scientific">Talaromyces atroroseus</name>
    <dbReference type="NCBI Taxonomy" id="1441469"/>
    <lineage>
        <taxon>Eukaryota</taxon>
        <taxon>Fungi</taxon>
        <taxon>Dikarya</taxon>
        <taxon>Ascomycota</taxon>
        <taxon>Pezizomycotina</taxon>
        <taxon>Eurotiomycetes</taxon>
        <taxon>Eurotiomycetidae</taxon>
        <taxon>Eurotiales</taxon>
        <taxon>Trichocomaceae</taxon>
        <taxon>Talaromyces</taxon>
        <taxon>Talaromyces sect. Trachyspermi</taxon>
    </lineage>
</organism>
<sequence length="508" mass="58546">MATIQISLIAAIGLLTVYLVYTFRKLGSIPGPFWGRISNLPRVNWVKTGRSHEIHQDLHRKYGDVVRFGPNMVSVADPACIPVIYPMRPGFPKGQFYRALMPYTGKGKSLPAVFNTRDEAILKQIKSPIAPLFSLSNVLTLEPFVTRTLEVLLEQFDARFVQTGKTFDLADWLQYYSFDVMGTLTLSKRYGFLEHGKDVNGMLLSIWNYFKAAAPMTQIPWFDEIWNKNSWVNIFTPPGGFSILRIVRGFIEERQKLMEEKGNVYRNKKLHEKDMLSRFLELQQNNPSIPPWSVMAWTFSNVFAGSDSTAAILRAIWYNLLAHPHTLERLHNELKETEQTRGLKHPIPDWGQVSDLPYLDACINEAVRLHPPFCLPFERVVPHGGITIGAHYLPEGTVVGMSPYVTNRHRPTFGEDADEWNPDRWLCEDEQQRKKLEQSILTFGAGRRVCLGKHVAVLEIKKLIPTLLLNYEFKLLDPKRYRLENFWFFQPQGIDVKIRKRANTERQS</sequence>
<dbReference type="InterPro" id="IPR050121">
    <property type="entry name" value="Cytochrome_P450_monoxygenase"/>
</dbReference>
<evidence type="ECO:0000256" key="1">
    <source>
        <dbReference type="ARBA" id="ARBA00001971"/>
    </source>
</evidence>
<evidence type="ECO:0000256" key="9">
    <source>
        <dbReference type="PIRSR" id="PIRSR602403-1"/>
    </source>
</evidence>
<comment type="caution">
    <text evidence="12">The sequence shown here is derived from an EMBL/GenBank/DDBJ whole genome shotgun (WGS) entry which is preliminary data.</text>
</comment>
<proteinExistence type="inferred from homology"/>
<feature type="transmembrane region" description="Helical" evidence="11">
    <location>
        <begin position="6"/>
        <end position="23"/>
    </location>
</feature>
<dbReference type="GO" id="GO:0016705">
    <property type="term" value="F:oxidoreductase activity, acting on paired donors, with incorporation or reduction of molecular oxygen"/>
    <property type="evidence" value="ECO:0007669"/>
    <property type="project" value="InterPro"/>
</dbReference>
<keyword evidence="7 9" id="KW-0408">Iron</keyword>
<evidence type="ECO:0000256" key="10">
    <source>
        <dbReference type="RuleBase" id="RU000461"/>
    </source>
</evidence>
<dbReference type="RefSeq" id="XP_020124586.1">
    <property type="nucleotide sequence ID" value="XM_020260858.1"/>
</dbReference>
<evidence type="ECO:0000313" key="13">
    <source>
        <dbReference type="Proteomes" id="UP000214365"/>
    </source>
</evidence>
<keyword evidence="11" id="KW-0472">Membrane</keyword>
<evidence type="ECO:0000256" key="3">
    <source>
        <dbReference type="ARBA" id="ARBA00010617"/>
    </source>
</evidence>